<evidence type="ECO:0000313" key="2">
    <source>
        <dbReference type="EMBL" id="MDR6841981.1"/>
    </source>
</evidence>
<sequence length="226" mass="25401">MGLRVLLALAYPVLAHLASARGDGGWAALALADIVLLLLLEPLLKRRVWALSLLGLCLLGLWWVSQSRYALMPLLAPPVVFIALVAWLFGRTLHSGRVPLITRIVEGLYAQASMPMTPELYVYTRQLTVAWAVMLTVLGLLNLLLALCAVPSGVLHQFGHTPALSVTDEQWSLFANVLNYGIVGGFFTVEYWLRKRRFPHRPYRNVGQFIQQMARLGPRFWNELMR</sequence>
<dbReference type="EMBL" id="JAVDTT010000002">
    <property type="protein sequence ID" value="MDR6841981.1"/>
    <property type="molecule type" value="Genomic_DNA"/>
</dbReference>
<dbReference type="Proteomes" id="UP001254759">
    <property type="component" value="Unassembled WGS sequence"/>
</dbReference>
<feature type="transmembrane region" description="Helical" evidence="1">
    <location>
        <begin position="129"/>
        <end position="153"/>
    </location>
</feature>
<feature type="transmembrane region" description="Helical" evidence="1">
    <location>
        <begin position="25"/>
        <end position="41"/>
    </location>
</feature>
<organism evidence="2 3">
    <name type="scientific">Pseudoxanthomonas sacheonensis</name>
    <dbReference type="NCBI Taxonomy" id="443615"/>
    <lineage>
        <taxon>Bacteria</taxon>
        <taxon>Pseudomonadati</taxon>
        <taxon>Pseudomonadota</taxon>
        <taxon>Gammaproteobacteria</taxon>
        <taxon>Lysobacterales</taxon>
        <taxon>Lysobacteraceae</taxon>
        <taxon>Pseudoxanthomonas</taxon>
    </lineage>
</organism>
<keyword evidence="1" id="KW-0812">Transmembrane</keyword>
<evidence type="ECO:0000313" key="3">
    <source>
        <dbReference type="Proteomes" id="UP001254759"/>
    </source>
</evidence>
<protein>
    <submittedName>
        <fullName evidence="2">Membrane protein</fullName>
    </submittedName>
</protein>
<accession>A0ABU1RT72</accession>
<gene>
    <name evidence="2" type="ORF">J2W94_002266</name>
</gene>
<keyword evidence="1" id="KW-0472">Membrane</keyword>
<keyword evidence="3" id="KW-1185">Reference proteome</keyword>
<feature type="transmembrane region" description="Helical" evidence="1">
    <location>
        <begin position="70"/>
        <end position="90"/>
    </location>
</feature>
<reference evidence="2 3" key="1">
    <citation type="submission" date="2023-07" db="EMBL/GenBank/DDBJ databases">
        <title>Sorghum-associated microbial communities from plants grown in Nebraska, USA.</title>
        <authorList>
            <person name="Schachtman D."/>
        </authorList>
    </citation>
    <scope>NUCLEOTIDE SEQUENCE [LARGE SCALE GENOMIC DNA]</scope>
    <source>
        <strain evidence="2 3">BE107</strain>
    </source>
</reference>
<feature type="transmembrane region" description="Helical" evidence="1">
    <location>
        <begin position="48"/>
        <end position="64"/>
    </location>
</feature>
<evidence type="ECO:0000256" key="1">
    <source>
        <dbReference type="SAM" id="Phobius"/>
    </source>
</evidence>
<proteinExistence type="predicted"/>
<comment type="caution">
    <text evidence="2">The sequence shown here is derived from an EMBL/GenBank/DDBJ whole genome shotgun (WGS) entry which is preliminary data.</text>
</comment>
<feature type="transmembrane region" description="Helical" evidence="1">
    <location>
        <begin position="173"/>
        <end position="193"/>
    </location>
</feature>
<name>A0ABU1RT72_9GAMM</name>
<keyword evidence="1" id="KW-1133">Transmembrane helix</keyword>